<gene>
    <name evidence="2" type="ORF">DXC40_01065</name>
    <name evidence="1" type="ORF">ERS852551_03262</name>
</gene>
<reference evidence="2 4" key="2">
    <citation type="submission" date="2018-08" db="EMBL/GenBank/DDBJ databases">
        <title>A genome reference for cultivated species of the human gut microbiota.</title>
        <authorList>
            <person name="Zou Y."/>
            <person name="Xue W."/>
            <person name="Luo G."/>
        </authorList>
    </citation>
    <scope>NUCLEOTIDE SEQUENCE [LARGE SCALE GENOMIC DNA]</scope>
    <source>
        <strain evidence="2 4">TF05-12AC</strain>
    </source>
</reference>
<dbReference type="AlphaFoldDB" id="A0A174U413"/>
<reference evidence="1 3" key="1">
    <citation type="submission" date="2015-09" db="EMBL/GenBank/DDBJ databases">
        <authorList>
            <consortium name="Pathogen Informatics"/>
        </authorList>
    </citation>
    <scope>NUCLEOTIDE SEQUENCE [LARGE SCALE GENOMIC DNA]</scope>
    <source>
        <strain evidence="1 3">2789STDY5834939</strain>
    </source>
</reference>
<dbReference type="EMBL" id="QVME01000001">
    <property type="protein sequence ID" value="RGE69689.1"/>
    <property type="molecule type" value="Genomic_DNA"/>
</dbReference>
<evidence type="ECO:0000313" key="2">
    <source>
        <dbReference type="EMBL" id="RGE69689.1"/>
    </source>
</evidence>
<protein>
    <submittedName>
        <fullName evidence="1">Sporulation protein YabP</fullName>
    </submittedName>
</protein>
<dbReference type="InterPro" id="IPR038705">
    <property type="entry name" value="YabP_sf"/>
</dbReference>
<dbReference type="Gene3D" id="2.60.40.2000">
    <property type="match status" value="1"/>
</dbReference>
<dbReference type="Proteomes" id="UP000260828">
    <property type="component" value="Unassembled WGS sequence"/>
</dbReference>
<dbReference type="OrthoDB" id="9795125at2"/>
<proteinExistence type="predicted"/>
<evidence type="ECO:0000313" key="3">
    <source>
        <dbReference type="Proteomes" id="UP000095765"/>
    </source>
</evidence>
<accession>A0A174U413</accession>
<organism evidence="1 3">
    <name type="scientific">Anaerotruncus colihominis</name>
    <dbReference type="NCBI Taxonomy" id="169435"/>
    <lineage>
        <taxon>Bacteria</taxon>
        <taxon>Bacillati</taxon>
        <taxon>Bacillota</taxon>
        <taxon>Clostridia</taxon>
        <taxon>Eubacteriales</taxon>
        <taxon>Oscillospiraceae</taxon>
        <taxon>Anaerotruncus</taxon>
    </lineage>
</organism>
<dbReference type="Pfam" id="PF07873">
    <property type="entry name" value="YabP"/>
    <property type="match status" value="1"/>
</dbReference>
<evidence type="ECO:0000313" key="4">
    <source>
        <dbReference type="Proteomes" id="UP000260828"/>
    </source>
</evidence>
<dbReference type="InterPro" id="IPR022476">
    <property type="entry name" value="Spore_YabP/YqfC"/>
</dbReference>
<dbReference type="EMBL" id="CZBE01000029">
    <property type="protein sequence ID" value="CUQ13759.1"/>
    <property type="molecule type" value="Genomic_DNA"/>
</dbReference>
<sequence>MVEEKKKAGPHNVVMEDRKRLTVTGVTEIDSFDEQTVVLFCDTGELAIRGEGLHINRIDVDAGELNLEGVRIDALSYADNLPSRGGIWGKLFR</sequence>
<dbReference type="RefSeq" id="WP_006875084.1">
    <property type="nucleotide sequence ID" value="NZ_CABIWA010000023.1"/>
</dbReference>
<evidence type="ECO:0000313" key="1">
    <source>
        <dbReference type="EMBL" id="CUQ13759.1"/>
    </source>
</evidence>
<dbReference type="Proteomes" id="UP000095765">
    <property type="component" value="Unassembled WGS sequence"/>
</dbReference>
<name>A0A174U413_9FIRM</name>